<dbReference type="Proteomes" id="UP000054498">
    <property type="component" value="Unassembled WGS sequence"/>
</dbReference>
<evidence type="ECO:0000313" key="3">
    <source>
        <dbReference type="Proteomes" id="UP000054498"/>
    </source>
</evidence>
<dbReference type="STRING" id="145388.A0A0D2MGZ9"/>
<evidence type="ECO:0000313" key="2">
    <source>
        <dbReference type="EMBL" id="KIY99966.1"/>
    </source>
</evidence>
<dbReference type="RefSeq" id="XP_013898986.1">
    <property type="nucleotide sequence ID" value="XM_014043532.1"/>
</dbReference>
<dbReference type="OrthoDB" id="2122982at2759"/>
<accession>A0A0D2MGZ9</accession>
<gene>
    <name evidence="2" type="ORF">MNEG_7998</name>
</gene>
<proteinExistence type="predicted"/>
<organism evidence="2 3">
    <name type="scientific">Monoraphidium neglectum</name>
    <dbReference type="NCBI Taxonomy" id="145388"/>
    <lineage>
        <taxon>Eukaryota</taxon>
        <taxon>Viridiplantae</taxon>
        <taxon>Chlorophyta</taxon>
        <taxon>core chlorophytes</taxon>
        <taxon>Chlorophyceae</taxon>
        <taxon>CS clade</taxon>
        <taxon>Sphaeropleales</taxon>
        <taxon>Selenastraceae</taxon>
        <taxon>Monoraphidium</taxon>
    </lineage>
</organism>
<feature type="region of interest" description="Disordered" evidence="1">
    <location>
        <begin position="59"/>
        <end position="93"/>
    </location>
</feature>
<keyword evidence="3" id="KW-1185">Reference proteome</keyword>
<dbReference type="KEGG" id="mng:MNEG_7998"/>
<dbReference type="EMBL" id="KK101692">
    <property type="protein sequence ID" value="KIY99966.1"/>
    <property type="molecule type" value="Genomic_DNA"/>
</dbReference>
<sequence length="104" mass="10801">MIRALKLSPDNELIWQKALLTKEVEDVLAGHHSPSSSGGDVLASAAVRNQYARLMGRPTADAAAAAAAPDTGSKSVRRPVEGDCPGSCPCGRKGAWEALGFPNC</sequence>
<feature type="compositionally biased region" description="Low complexity" evidence="1">
    <location>
        <begin position="59"/>
        <end position="71"/>
    </location>
</feature>
<evidence type="ECO:0000256" key="1">
    <source>
        <dbReference type="SAM" id="MobiDB-lite"/>
    </source>
</evidence>
<protein>
    <submittedName>
        <fullName evidence="2">Uncharacterized protein</fullName>
    </submittedName>
</protein>
<reference evidence="2 3" key="1">
    <citation type="journal article" date="2013" name="BMC Genomics">
        <title>Reconstruction of the lipid metabolism for the microalga Monoraphidium neglectum from its genome sequence reveals characteristics suitable for biofuel production.</title>
        <authorList>
            <person name="Bogen C."/>
            <person name="Al-Dilaimi A."/>
            <person name="Albersmeier A."/>
            <person name="Wichmann J."/>
            <person name="Grundmann M."/>
            <person name="Rupp O."/>
            <person name="Lauersen K.J."/>
            <person name="Blifernez-Klassen O."/>
            <person name="Kalinowski J."/>
            <person name="Goesmann A."/>
            <person name="Mussgnug J.H."/>
            <person name="Kruse O."/>
        </authorList>
    </citation>
    <scope>NUCLEOTIDE SEQUENCE [LARGE SCALE GENOMIC DNA]</scope>
    <source>
        <strain evidence="2 3">SAG 48.87</strain>
    </source>
</reference>
<dbReference type="GeneID" id="25740874"/>
<dbReference type="AlphaFoldDB" id="A0A0D2MGZ9"/>
<name>A0A0D2MGZ9_9CHLO</name>